<keyword evidence="1" id="KW-0472">Membrane</keyword>
<dbReference type="InterPro" id="IPR028994">
    <property type="entry name" value="Integrin_alpha_N"/>
</dbReference>
<name>A0A9D2MSQ2_9FIRM</name>
<dbReference type="EMBL" id="DWXE01000026">
    <property type="protein sequence ID" value="HJB91261.1"/>
    <property type="molecule type" value="Genomic_DNA"/>
</dbReference>
<proteinExistence type="predicted"/>
<sequence length="357" mass="40358">MIHWCRQHKNFIKKKCKGISTISFFVVVVAILLIILGTVIHIIEVEREKETIPIAYGHEIRTDIDGDKKEDRILVTDNVSGNRAFTQITASMDNGDTIFKDYEGHFSSSIVTGDLSGNGKADVLLVRYDTGSTYGAAEVSVLYFDNGAWAEYSEEFISNPDIKMEQPKSFSPENWMEVSILEATIVEKDEKTILRLTLNEDIQKNMVKVIDASYCEDGWYIEDMQSETDHSTQIESSTLDESNSVSETEFTGRYVDDLGTGWEKCEMIITKQDDGNYLIDFGVYKLLYVTAAAGKYHPETNTLSFEGLDDTGHEIAVSIFPEESYLSVTVLKSPYSEMSKGTVLKYYPEGYYPVEEY</sequence>
<keyword evidence="1" id="KW-1133">Transmembrane helix</keyword>
<evidence type="ECO:0000313" key="3">
    <source>
        <dbReference type="Proteomes" id="UP000886883"/>
    </source>
</evidence>
<feature type="transmembrane region" description="Helical" evidence="1">
    <location>
        <begin position="21"/>
        <end position="43"/>
    </location>
</feature>
<keyword evidence="1" id="KW-0812">Transmembrane</keyword>
<reference evidence="2" key="1">
    <citation type="journal article" date="2021" name="PeerJ">
        <title>Extensive microbial diversity within the chicken gut microbiome revealed by metagenomics and culture.</title>
        <authorList>
            <person name="Gilroy R."/>
            <person name="Ravi A."/>
            <person name="Getino M."/>
            <person name="Pursley I."/>
            <person name="Horton D.L."/>
            <person name="Alikhan N.F."/>
            <person name="Baker D."/>
            <person name="Gharbi K."/>
            <person name="Hall N."/>
            <person name="Watson M."/>
            <person name="Adriaenssens E.M."/>
            <person name="Foster-Nyarko E."/>
            <person name="Jarju S."/>
            <person name="Secka A."/>
            <person name="Antonio M."/>
            <person name="Oren A."/>
            <person name="Chaudhuri R.R."/>
            <person name="La Ragione R."/>
            <person name="Hildebrand F."/>
            <person name="Pallen M.J."/>
        </authorList>
    </citation>
    <scope>NUCLEOTIDE SEQUENCE</scope>
    <source>
        <strain evidence="2">USAMLcec3-2134</strain>
    </source>
</reference>
<protein>
    <submittedName>
        <fullName evidence="2">VCBS repeat-containing protein</fullName>
    </submittedName>
</protein>
<dbReference type="Proteomes" id="UP000886883">
    <property type="component" value="Unassembled WGS sequence"/>
</dbReference>
<evidence type="ECO:0000256" key="1">
    <source>
        <dbReference type="SAM" id="Phobius"/>
    </source>
</evidence>
<comment type="caution">
    <text evidence="2">The sequence shown here is derived from an EMBL/GenBank/DDBJ whole genome shotgun (WGS) entry which is preliminary data.</text>
</comment>
<gene>
    <name evidence="2" type="ORF">H9763_07320</name>
</gene>
<evidence type="ECO:0000313" key="2">
    <source>
        <dbReference type="EMBL" id="HJB91261.1"/>
    </source>
</evidence>
<accession>A0A9D2MSQ2</accession>
<dbReference type="SUPFAM" id="SSF69318">
    <property type="entry name" value="Integrin alpha N-terminal domain"/>
    <property type="match status" value="1"/>
</dbReference>
<reference evidence="2" key="2">
    <citation type="submission" date="2021-04" db="EMBL/GenBank/DDBJ databases">
        <authorList>
            <person name="Gilroy R."/>
        </authorList>
    </citation>
    <scope>NUCLEOTIDE SEQUENCE</scope>
    <source>
        <strain evidence="2">USAMLcec3-2134</strain>
    </source>
</reference>
<dbReference type="AlphaFoldDB" id="A0A9D2MSQ2"/>
<organism evidence="2 3">
    <name type="scientific">Candidatus Eisenbergiella merdigallinarum</name>
    <dbReference type="NCBI Taxonomy" id="2838552"/>
    <lineage>
        <taxon>Bacteria</taxon>
        <taxon>Bacillati</taxon>
        <taxon>Bacillota</taxon>
        <taxon>Clostridia</taxon>
        <taxon>Lachnospirales</taxon>
        <taxon>Lachnospiraceae</taxon>
        <taxon>Eisenbergiella</taxon>
    </lineage>
</organism>